<gene>
    <name evidence="1" type="ORF">RPERSI_LOCUS32762</name>
</gene>
<comment type="caution">
    <text evidence="1">The sequence shown here is derived from an EMBL/GenBank/DDBJ whole genome shotgun (WGS) entry which is preliminary data.</text>
</comment>
<keyword evidence="2" id="KW-1185">Reference proteome</keyword>
<dbReference type="EMBL" id="CAJVQC010138389">
    <property type="protein sequence ID" value="CAG8843440.1"/>
    <property type="molecule type" value="Genomic_DNA"/>
</dbReference>
<accession>A0ACA9SM26</accession>
<feature type="non-terminal residue" evidence="1">
    <location>
        <position position="1"/>
    </location>
</feature>
<sequence length="64" mass="7514">PHNVGCDSQIITHPQILAASGHLKNFHDWLVECRQCRKRYRLDNLISTEQFSAFLSQKDKNNYQ</sequence>
<evidence type="ECO:0000313" key="2">
    <source>
        <dbReference type="Proteomes" id="UP000789920"/>
    </source>
</evidence>
<proteinExistence type="predicted"/>
<evidence type="ECO:0000313" key="1">
    <source>
        <dbReference type="EMBL" id="CAG8843440.1"/>
    </source>
</evidence>
<protein>
    <submittedName>
        <fullName evidence="1">18477_t:CDS:1</fullName>
    </submittedName>
</protein>
<feature type="non-terminal residue" evidence="1">
    <location>
        <position position="64"/>
    </location>
</feature>
<organism evidence="1 2">
    <name type="scientific">Racocetra persica</name>
    <dbReference type="NCBI Taxonomy" id="160502"/>
    <lineage>
        <taxon>Eukaryota</taxon>
        <taxon>Fungi</taxon>
        <taxon>Fungi incertae sedis</taxon>
        <taxon>Mucoromycota</taxon>
        <taxon>Glomeromycotina</taxon>
        <taxon>Glomeromycetes</taxon>
        <taxon>Diversisporales</taxon>
        <taxon>Gigasporaceae</taxon>
        <taxon>Racocetra</taxon>
    </lineage>
</organism>
<reference evidence="1" key="1">
    <citation type="submission" date="2021-06" db="EMBL/GenBank/DDBJ databases">
        <authorList>
            <person name="Kallberg Y."/>
            <person name="Tangrot J."/>
            <person name="Rosling A."/>
        </authorList>
    </citation>
    <scope>NUCLEOTIDE SEQUENCE</scope>
    <source>
        <strain evidence="1">MA461A</strain>
    </source>
</reference>
<name>A0ACA9SM26_9GLOM</name>
<dbReference type="Proteomes" id="UP000789920">
    <property type="component" value="Unassembled WGS sequence"/>
</dbReference>